<comment type="caution">
    <text evidence="2">The sequence shown here is derived from an EMBL/GenBank/DDBJ whole genome shotgun (WGS) entry which is preliminary data.</text>
</comment>
<keyword evidence="3" id="KW-1185">Reference proteome</keyword>
<gene>
    <name evidence="2" type="ORF">OHC33_011175</name>
</gene>
<evidence type="ECO:0000256" key="1">
    <source>
        <dbReference type="SAM" id="MobiDB-lite"/>
    </source>
</evidence>
<accession>A0AAN8EEK8</accession>
<evidence type="ECO:0000313" key="2">
    <source>
        <dbReference type="EMBL" id="KAK5947805.1"/>
    </source>
</evidence>
<proteinExistence type="predicted"/>
<dbReference type="EMBL" id="JAKLMC020000066">
    <property type="protein sequence ID" value="KAK5947805.1"/>
    <property type="molecule type" value="Genomic_DNA"/>
</dbReference>
<sequence>MICHTKRKTFSPPQPSEQPPSAARHKHFKTNDTRTAGIRSLSPVTHRQAEHNGPLAVQARPDPDTGSGQVAGPIVCGAPPPSPSTTVSEEISVENDADAETTLNSVGQLETNGDSSYVFPPG</sequence>
<reference evidence="2 3" key="1">
    <citation type="submission" date="2022-12" db="EMBL/GenBank/DDBJ databases">
        <title>Genomic features and morphological characterization of a novel Knufia sp. strain isolated from spacecraft assembly facility.</title>
        <authorList>
            <person name="Teixeira M."/>
            <person name="Chander A.M."/>
            <person name="Stajich J.E."/>
            <person name="Venkateswaran K."/>
        </authorList>
    </citation>
    <scope>NUCLEOTIDE SEQUENCE [LARGE SCALE GENOMIC DNA]</scope>
    <source>
        <strain evidence="2 3">FJI-L2-BK-P2</strain>
    </source>
</reference>
<name>A0AAN8EEK8_9EURO</name>
<feature type="region of interest" description="Disordered" evidence="1">
    <location>
        <begin position="1"/>
        <end position="88"/>
    </location>
</feature>
<dbReference type="AlphaFoldDB" id="A0AAN8EEK8"/>
<organism evidence="2 3">
    <name type="scientific">Knufia fluminis</name>
    <dbReference type="NCBI Taxonomy" id="191047"/>
    <lineage>
        <taxon>Eukaryota</taxon>
        <taxon>Fungi</taxon>
        <taxon>Dikarya</taxon>
        <taxon>Ascomycota</taxon>
        <taxon>Pezizomycotina</taxon>
        <taxon>Eurotiomycetes</taxon>
        <taxon>Chaetothyriomycetidae</taxon>
        <taxon>Chaetothyriales</taxon>
        <taxon>Trichomeriaceae</taxon>
        <taxon>Knufia</taxon>
    </lineage>
</organism>
<dbReference type="Proteomes" id="UP001316803">
    <property type="component" value="Unassembled WGS sequence"/>
</dbReference>
<evidence type="ECO:0000313" key="3">
    <source>
        <dbReference type="Proteomes" id="UP001316803"/>
    </source>
</evidence>
<protein>
    <submittedName>
        <fullName evidence="2">Uncharacterized protein</fullName>
    </submittedName>
</protein>